<keyword evidence="2" id="KW-0614">Plasmid</keyword>
<dbReference type="Pfam" id="PF13681">
    <property type="entry name" value="PilX"/>
    <property type="match status" value="1"/>
</dbReference>
<feature type="domain" description="PilX/PilW C-terminal" evidence="1">
    <location>
        <begin position="15"/>
        <end position="102"/>
    </location>
</feature>
<name>A0A1U9VMM5_9RALS</name>
<gene>
    <name evidence="2" type="ORF">B0B51_17375</name>
</gene>
<dbReference type="InterPro" id="IPR025205">
    <property type="entry name" value="PilX/PilW_C"/>
</dbReference>
<geneLocation type="plasmid" evidence="2">
    <name>unnamed</name>
</geneLocation>
<proteinExistence type="predicted"/>
<sequence length="108" mass="11699">MPALAAAGPHADCAGRCQASRYGHTPACWARQPMAWRSICPPADGERQPGRLPRYVIEPIPDALPGHWIHANATMAPRLFRITAAGFGNDPAIAVVLQTVFRPRLPQP</sequence>
<reference evidence="2 3" key="1">
    <citation type="submission" date="2017-02" db="EMBL/GenBank/DDBJ databases">
        <title>Blood Disease Bacterium A2-HR MARDI.</title>
        <authorList>
            <person name="Badrun R."/>
            <person name="Abu Bakar N."/>
            <person name="Laboh R."/>
        </authorList>
    </citation>
    <scope>NUCLEOTIDE SEQUENCE [LARGE SCALE GENOMIC DNA]</scope>
    <source>
        <strain evidence="2 3">A2-HR MARDI</strain>
        <plasmid evidence="3">Plasmid</plasmid>
    </source>
</reference>
<evidence type="ECO:0000259" key="1">
    <source>
        <dbReference type="Pfam" id="PF13681"/>
    </source>
</evidence>
<accession>A0A1U9VMM5</accession>
<evidence type="ECO:0000313" key="2">
    <source>
        <dbReference type="EMBL" id="AQW31735.1"/>
    </source>
</evidence>
<dbReference type="AlphaFoldDB" id="A0A1U9VMM5"/>
<protein>
    <recommendedName>
        <fullName evidence="1">PilX/PilW C-terminal domain-containing protein</fullName>
    </recommendedName>
</protein>
<organism evidence="2 3">
    <name type="scientific">blood disease bacterium A2-HR MARDI</name>
    <dbReference type="NCBI Taxonomy" id="1944648"/>
    <lineage>
        <taxon>Bacteria</taxon>
        <taxon>Pseudomonadati</taxon>
        <taxon>Pseudomonadota</taxon>
        <taxon>Betaproteobacteria</taxon>
        <taxon>Burkholderiales</taxon>
        <taxon>Burkholderiaceae</taxon>
        <taxon>Ralstonia</taxon>
        <taxon>Ralstonia solanacearum species complex</taxon>
    </lineage>
</organism>
<dbReference type="EMBL" id="CP019912">
    <property type="protein sequence ID" value="AQW31735.1"/>
    <property type="molecule type" value="Genomic_DNA"/>
</dbReference>
<evidence type="ECO:0000313" key="3">
    <source>
        <dbReference type="Proteomes" id="UP000189628"/>
    </source>
</evidence>
<dbReference type="Proteomes" id="UP000189628">
    <property type="component" value="Plasmid unnamed"/>
</dbReference>